<sequence length="416" mass="44860">MAEEKEIKQEESIITLESVLISKLKHPMAVIAILFVAVFSFLAFSQADIARREKESGMRTEIADSTGSKFETAVVTEITNEGSIEVGGTRYPFQEIKVKVNSGDRKGDTIEIRNDIQFGSEQAQTVFVGEELVITSTGEGEEQLYFISDKYRFPSIMLLFVVFFGLTVVFAGWKGITSIIGLGFTIYVLITYVVPSIVLGDDPMTISLIGALMIASVSMYLAHGVNKRITVALAGTLISIGIAAFLAVLFVDVARLFGTGSEEAILLTISSSNGINLKGLLLGGIIFGALGVLDDVTTAQSAAIEELKRANPKMNFKKLYESGISIGREHIVSLVNTLVLAYIGSSFPILLLFSLNNGVPLWLTFNSEFIIEEVIRTLVGSSALVLAVPITTVLAAWIFSKSGVGKDAGHAHAHLH</sequence>
<dbReference type="Proteomes" id="UP000070449">
    <property type="component" value="Unassembled WGS sequence"/>
</dbReference>
<feature type="transmembrane region" description="Helical" evidence="1">
    <location>
        <begin position="331"/>
        <end position="355"/>
    </location>
</feature>
<feature type="transmembrane region" description="Helical" evidence="1">
    <location>
        <begin position="206"/>
        <end position="223"/>
    </location>
</feature>
<dbReference type="EMBL" id="JYPD01000012">
    <property type="protein sequence ID" value="KXK09767.1"/>
    <property type="molecule type" value="Genomic_DNA"/>
</dbReference>
<keyword evidence="1" id="KW-0812">Transmembrane</keyword>
<protein>
    <submittedName>
        <fullName evidence="2">YibE/F-like protein</fullName>
    </submittedName>
</protein>
<organism evidence="2 3">
    <name type="scientific">candidate division WS6 bacterium OLB21</name>
    <dbReference type="NCBI Taxonomy" id="1617427"/>
    <lineage>
        <taxon>Bacteria</taxon>
        <taxon>Candidatus Dojkabacteria</taxon>
    </lineage>
</organism>
<feature type="transmembrane region" description="Helical" evidence="1">
    <location>
        <begin position="229"/>
        <end position="251"/>
    </location>
</feature>
<dbReference type="STRING" id="1617427.UZ20_WS6002000335"/>
<feature type="transmembrane region" description="Helical" evidence="1">
    <location>
        <begin position="26"/>
        <end position="44"/>
    </location>
</feature>
<keyword evidence="1" id="KW-0472">Membrane</keyword>
<evidence type="ECO:0000256" key="1">
    <source>
        <dbReference type="SAM" id="Phobius"/>
    </source>
</evidence>
<proteinExistence type="predicted"/>
<name>A0A136KK12_9BACT</name>
<dbReference type="PANTHER" id="PTHR41771:SF1">
    <property type="entry name" value="MEMBRANE PROTEIN"/>
    <property type="match status" value="1"/>
</dbReference>
<dbReference type="AlphaFoldDB" id="A0A136KK12"/>
<keyword evidence="1" id="KW-1133">Transmembrane helix</keyword>
<dbReference type="PANTHER" id="PTHR41771">
    <property type="entry name" value="MEMBRANE PROTEIN-RELATED"/>
    <property type="match status" value="1"/>
</dbReference>
<dbReference type="InterPro" id="IPR012507">
    <property type="entry name" value="YibE_F"/>
</dbReference>
<feature type="transmembrane region" description="Helical" evidence="1">
    <location>
        <begin position="153"/>
        <end position="173"/>
    </location>
</feature>
<reference evidence="2 3" key="1">
    <citation type="submission" date="2015-02" db="EMBL/GenBank/DDBJ databases">
        <title>Improved understanding of the partial-nitritation anammox process through 23 genomes representing the majority of the microbial community.</title>
        <authorList>
            <person name="Speth D.R."/>
            <person name="In T Zandt M."/>
            <person name="Guerrero Cruz S."/>
            <person name="Jetten M.S."/>
            <person name="Dutilh B.E."/>
        </authorList>
    </citation>
    <scope>NUCLEOTIDE SEQUENCE [LARGE SCALE GENOMIC DNA]</scope>
    <source>
        <strain evidence="2">OLB21</strain>
    </source>
</reference>
<evidence type="ECO:0000313" key="3">
    <source>
        <dbReference type="Proteomes" id="UP000070449"/>
    </source>
</evidence>
<gene>
    <name evidence="2" type="ORF">UZ20_WS6002000335</name>
</gene>
<feature type="transmembrane region" description="Helical" evidence="1">
    <location>
        <begin position="375"/>
        <end position="399"/>
    </location>
</feature>
<comment type="caution">
    <text evidence="2">The sequence shown here is derived from an EMBL/GenBank/DDBJ whole genome shotgun (WGS) entry which is preliminary data.</text>
</comment>
<accession>A0A136KK12</accession>
<dbReference type="Pfam" id="PF07907">
    <property type="entry name" value="YibE_F"/>
    <property type="match status" value="1"/>
</dbReference>
<dbReference type="PATRIC" id="fig|1617427.3.peg.355"/>
<evidence type="ECO:0000313" key="2">
    <source>
        <dbReference type="EMBL" id="KXK09767.1"/>
    </source>
</evidence>
<feature type="transmembrane region" description="Helical" evidence="1">
    <location>
        <begin position="179"/>
        <end position="199"/>
    </location>
</feature>